<gene>
    <name evidence="8" type="ORF">DD235_14420</name>
</gene>
<evidence type="ECO:0000256" key="1">
    <source>
        <dbReference type="ARBA" id="ARBA00004651"/>
    </source>
</evidence>
<protein>
    <submittedName>
        <fullName evidence="8">Pilus assembly protein</fullName>
    </submittedName>
</protein>
<organism evidence="8 9">
    <name type="scientific">Corticimicrobacter populi</name>
    <dbReference type="NCBI Taxonomy" id="2175229"/>
    <lineage>
        <taxon>Bacteria</taxon>
        <taxon>Pseudomonadati</taxon>
        <taxon>Pseudomonadota</taxon>
        <taxon>Betaproteobacteria</taxon>
        <taxon>Burkholderiales</taxon>
        <taxon>Alcaligenaceae</taxon>
        <taxon>Corticimicrobacter</taxon>
    </lineage>
</organism>
<keyword evidence="4 6" id="KW-1133">Transmembrane helix</keyword>
<dbReference type="Gene3D" id="1.20.81.30">
    <property type="entry name" value="Type II secretion system (T2SS), domain F"/>
    <property type="match status" value="1"/>
</dbReference>
<dbReference type="RefSeq" id="WP_109062807.1">
    <property type="nucleotide sequence ID" value="NZ_QETA01000007.1"/>
</dbReference>
<feature type="transmembrane region" description="Helical" evidence="6">
    <location>
        <begin position="125"/>
        <end position="146"/>
    </location>
</feature>
<keyword evidence="9" id="KW-1185">Reference proteome</keyword>
<feature type="transmembrane region" description="Helical" evidence="6">
    <location>
        <begin position="101"/>
        <end position="119"/>
    </location>
</feature>
<dbReference type="PANTHER" id="PTHR35007:SF1">
    <property type="entry name" value="PILUS ASSEMBLY PROTEIN"/>
    <property type="match status" value="1"/>
</dbReference>
<feature type="transmembrane region" description="Helical" evidence="6">
    <location>
        <begin position="311"/>
        <end position="328"/>
    </location>
</feature>
<evidence type="ECO:0000259" key="7">
    <source>
        <dbReference type="Pfam" id="PF00482"/>
    </source>
</evidence>
<evidence type="ECO:0000256" key="4">
    <source>
        <dbReference type="ARBA" id="ARBA00022989"/>
    </source>
</evidence>
<evidence type="ECO:0000313" key="8">
    <source>
        <dbReference type="EMBL" id="PWF21463.1"/>
    </source>
</evidence>
<evidence type="ECO:0000313" key="9">
    <source>
        <dbReference type="Proteomes" id="UP000245212"/>
    </source>
</evidence>
<dbReference type="PANTHER" id="PTHR35007">
    <property type="entry name" value="INTEGRAL MEMBRANE PROTEIN-RELATED"/>
    <property type="match status" value="1"/>
</dbReference>
<evidence type="ECO:0000256" key="5">
    <source>
        <dbReference type="ARBA" id="ARBA00023136"/>
    </source>
</evidence>
<evidence type="ECO:0000256" key="2">
    <source>
        <dbReference type="ARBA" id="ARBA00022475"/>
    </source>
</evidence>
<proteinExistence type="predicted"/>
<dbReference type="InterPro" id="IPR018076">
    <property type="entry name" value="T2SS_GspF_dom"/>
</dbReference>
<accession>A0A2V1JX39</accession>
<feature type="transmembrane region" description="Helical" evidence="6">
    <location>
        <begin position="273"/>
        <end position="291"/>
    </location>
</feature>
<feature type="domain" description="Type II secretion system protein GspF" evidence="7">
    <location>
        <begin position="166"/>
        <end position="290"/>
    </location>
</feature>
<sequence length="332" mass="36428">MSALLDLFTLLTFLAVFAGIYALRAFSRRQRLAEQAAARLAQLQVELQPELAGRPGLAGDDEVSILQDGQQAFRMASWPLVGPWLARAHANLDVLGWRENLRLRLVVMAALALIGGLLLGRRSPAPLLVGSLSALVLFVLIGLVTYRRALDRYLEALRTSLPEAIDAITRTCRAGVPLHSAFAIAAEHLRSPLSAELLQIDRWLRLGVPLRRAMIDSAQRVPIAEYRFFAVILIINQETGGRLGETMDRLSATLRARAELKMKVMSKTSEARASAKIVAALVPSVMAYMYVNAPEDFQFLLNDPAGIKVTVYAVCSVALGLLITHLMVRRVA</sequence>
<dbReference type="Proteomes" id="UP000245212">
    <property type="component" value="Unassembled WGS sequence"/>
</dbReference>
<comment type="subcellular location">
    <subcellularLocation>
        <location evidence="1">Cell membrane</location>
        <topology evidence="1">Multi-pass membrane protein</topology>
    </subcellularLocation>
</comment>
<keyword evidence="3 6" id="KW-0812">Transmembrane</keyword>
<evidence type="ECO:0000256" key="6">
    <source>
        <dbReference type="SAM" id="Phobius"/>
    </source>
</evidence>
<dbReference type="EMBL" id="QETA01000007">
    <property type="protein sequence ID" value="PWF21463.1"/>
    <property type="molecule type" value="Genomic_DNA"/>
</dbReference>
<dbReference type="Pfam" id="PF00482">
    <property type="entry name" value="T2SSF"/>
    <property type="match status" value="1"/>
</dbReference>
<dbReference type="GO" id="GO:0005886">
    <property type="term" value="C:plasma membrane"/>
    <property type="evidence" value="ECO:0007669"/>
    <property type="project" value="UniProtKB-SubCell"/>
</dbReference>
<dbReference type="AlphaFoldDB" id="A0A2V1JX39"/>
<feature type="transmembrane region" description="Helical" evidence="6">
    <location>
        <begin position="6"/>
        <end position="23"/>
    </location>
</feature>
<dbReference type="InterPro" id="IPR042094">
    <property type="entry name" value="T2SS_GspF_sf"/>
</dbReference>
<keyword evidence="5 6" id="KW-0472">Membrane</keyword>
<reference evidence="9" key="1">
    <citation type="submission" date="2018-05" db="EMBL/GenBank/DDBJ databases">
        <authorList>
            <person name="Li Y."/>
        </authorList>
    </citation>
    <scope>NUCLEOTIDE SEQUENCE [LARGE SCALE GENOMIC DNA]</scope>
    <source>
        <strain evidence="9">3d-2-2</strain>
    </source>
</reference>
<keyword evidence="2" id="KW-1003">Cell membrane</keyword>
<evidence type="ECO:0000256" key="3">
    <source>
        <dbReference type="ARBA" id="ARBA00022692"/>
    </source>
</evidence>
<name>A0A2V1JX39_9BURK</name>
<comment type="caution">
    <text evidence="8">The sequence shown here is derived from an EMBL/GenBank/DDBJ whole genome shotgun (WGS) entry which is preliminary data.</text>
</comment>